<dbReference type="OrthoDB" id="6883655at2"/>
<dbReference type="GO" id="GO:0007165">
    <property type="term" value="P:signal transduction"/>
    <property type="evidence" value="ECO:0007669"/>
    <property type="project" value="InterPro"/>
</dbReference>
<comment type="caution">
    <text evidence="3">The sequence shown here is derived from an EMBL/GenBank/DDBJ whole genome shotgun (WGS) entry which is preliminary data.</text>
</comment>
<feature type="compositionally biased region" description="Basic and acidic residues" evidence="1">
    <location>
        <begin position="251"/>
        <end position="263"/>
    </location>
</feature>
<name>A0A4U1B6U5_9GAMM</name>
<sequence length="451" mass="50379">MGKSHPCQGGFFVHGSNANLVRCTQFCKRHLAITGITDVTDVFISYSNKDKNIANQISSKLESVQLKCWIAPRDLKPGEDWASGIVRGIDGCACMIVVLSNSSNCSNHVLREVERAVSSGVPIIPFKIDDVLPSDAMDYFLKVSHWLDAQDMKLDVAIETLSNNVATILQREPKLTANENVEKQNKKSGLTLDKHRFTGLVAIAMIGVASVYSFFHFSNYGVDNIPQKEKSIDGLNSVSNSDNVQRLPSSEVKEVSSRDRRSEKLEQVKRAQEAFYAQLKTRIQQVTEPTLLQHFHFFDDLSSEISEQFLLSGRFENSVETNTENPRVTFYSELLESDSFLLVYIHLANGVTFQVYPTFNNPSPLSVEQEHIVGADVPFELEISEDTDDGIVQFVATPERKTYEKLNLLSVPVDGLDVSVVDRRALTNVIQSNVALNGVSQYFLFLPETNS</sequence>
<dbReference type="Pfam" id="PF13676">
    <property type="entry name" value="TIR_2"/>
    <property type="match status" value="1"/>
</dbReference>
<gene>
    <name evidence="3" type="ORF">E8M12_05735</name>
</gene>
<keyword evidence="3" id="KW-0675">Receptor</keyword>
<feature type="compositionally biased region" description="Polar residues" evidence="1">
    <location>
        <begin position="234"/>
        <end position="248"/>
    </location>
</feature>
<dbReference type="Proteomes" id="UP000307999">
    <property type="component" value="Unassembled WGS sequence"/>
</dbReference>
<evidence type="ECO:0000313" key="4">
    <source>
        <dbReference type="Proteomes" id="UP000307999"/>
    </source>
</evidence>
<evidence type="ECO:0000259" key="2">
    <source>
        <dbReference type="PROSITE" id="PS50104"/>
    </source>
</evidence>
<dbReference type="SUPFAM" id="SSF52200">
    <property type="entry name" value="Toll/Interleukin receptor TIR domain"/>
    <property type="match status" value="1"/>
</dbReference>
<proteinExistence type="predicted"/>
<dbReference type="PROSITE" id="PS50104">
    <property type="entry name" value="TIR"/>
    <property type="match status" value="1"/>
</dbReference>
<evidence type="ECO:0000256" key="1">
    <source>
        <dbReference type="SAM" id="MobiDB-lite"/>
    </source>
</evidence>
<feature type="region of interest" description="Disordered" evidence="1">
    <location>
        <begin position="233"/>
        <end position="263"/>
    </location>
</feature>
<dbReference type="InterPro" id="IPR000157">
    <property type="entry name" value="TIR_dom"/>
</dbReference>
<dbReference type="InterPro" id="IPR035897">
    <property type="entry name" value="Toll_tir_struct_dom_sf"/>
</dbReference>
<reference evidence="3 4" key="1">
    <citation type="submission" date="2019-04" db="EMBL/GenBank/DDBJ databases">
        <title>Thalassotalea guangxiensis sp. nov., isolated from sediment of the coastal wetland.</title>
        <authorList>
            <person name="Zheng S."/>
            <person name="Zhang D."/>
        </authorList>
    </citation>
    <scope>NUCLEOTIDE SEQUENCE [LARGE SCALE GENOMIC DNA]</scope>
    <source>
        <strain evidence="3 4">ZS-4</strain>
    </source>
</reference>
<feature type="domain" description="TIR" evidence="2">
    <location>
        <begin position="38"/>
        <end position="169"/>
    </location>
</feature>
<evidence type="ECO:0000313" key="3">
    <source>
        <dbReference type="EMBL" id="TKB46127.1"/>
    </source>
</evidence>
<accession>A0A4U1B6U5</accession>
<organism evidence="3 4">
    <name type="scientific">Thalassotalea mangrovi</name>
    <dbReference type="NCBI Taxonomy" id="2572245"/>
    <lineage>
        <taxon>Bacteria</taxon>
        <taxon>Pseudomonadati</taxon>
        <taxon>Pseudomonadota</taxon>
        <taxon>Gammaproteobacteria</taxon>
        <taxon>Alteromonadales</taxon>
        <taxon>Colwelliaceae</taxon>
        <taxon>Thalassotalea</taxon>
    </lineage>
</organism>
<dbReference type="Gene3D" id="3.40.50.10140">
    <property type="entry name" value="Toll/interleukin-1 receptor homology (TIR) domain"/>
    <property type="match status" value="1"/>
</dbReference>
<dbReference type="EMBL" id="SWDB01000010">
    <property type="protein sequence ID" value="TKB46127.1"/>
    <property type="molecule type" value="Genomic_DNA"/>
</dbReference>
<protein>
    <submittedName>
        <fullName evidence="3">Toll/interleukin-1 receptor domain-containing protein</fullName>
    </submittedName>
</protein>
<dbReference type="AlphaFoldDB" id="A0A4U1B6U5"/>
<keyword evidence="4" id="KW-1185">Reference proteome</keyword>